<evidence type="ECO:0000256" key="4">
    <source>
        <dbReference type="ARBA" id="ARBA00022840"/>
    </source>
</evidence>
<evidence type="ECO:0000313" key="8">
    <source>
        <dbReference type="Proteomes" id="UP001500642"/>
    </source>
</evidence>
<evidence type="ECO:0000256" key="2">
    <source>
        <dbReference type="ARBA" id="ARBA00022801"/>
    </source>
</evidence>
<dbReference type="InterPro" id="IPR027417">
    <property type="entry name" value="P-loop_NTPase"/>
</dbReference>
<protein>
    <submittedName>
        <fullName evidence="7">AAA family ATPase</fullName>
    </submittedName>
</protein>
<keyword evidence="8" id="KW-1185">Reference proteome</keyword>
<dbReference type="PROSITE" id="PS51198">
    <property type="entry name" value="UVRD_HELICASE_ATP_BIND"/>
    <property type="match status" value="1"/>
</dbReference>
<proteinExistence type="predicted"/>
<dbReference type="Proteomes" id="UP001500642">
    <property type="component" value="Unassembled WGS sequence"/>
</dbReference>
<sequence>MSEQTEIDHEQQNLDVVYARLDELRAEAQGKLGSVRRSHVGGHHQNRSERDAFATLYEDQLIRLTNAEEGLCFGRIDSAAGETTYIGRIGISDSDRRQLLMDWRAPASEPFYRATAADPGSIVRRRHIATRRRTVIGVEDDVLDLDALDDAEIRSLHGEGALIATLDAHRTGRMSDIVATIQSEQDSIIRKPLSGVVVVQGGPGTGKTAVALHRAAYLLYQHRERIAKSGVLLIGPSPVFLKYIEQVLPSLGETGAVLQTPGQLMPGFDLTARDRPAAAAVKGDLRMVQVIARAVKNYQRVPQEPRRLQVGRHTLTLTPEMVRTARERARRTGYPHNRARTTFVSQVLRQLAPALADSMGISADEERMPELLEELRGAADVRVAINLCWLPLTPLGVLDALLSKPHKLVAAAHGLLDYEEMALLRRFKGASPTVDDVPLLDEIAELIGGWAESASAPRADTEYAEAVIEMTGTQGMVSASALAERYDSRDPHLTVAERAVEDREWTYGHLVVDEAQELSPMQLRLLFRRVPSKSATLVGDLAQASSVDPDRTWASMLQPHVGDRFALEQLTVSYRTPGRIMVLANRLLRDYFPDLAVPSPAREGTWEPQIEVLGDVAAVCAGLPGMIREELALLGGGRVAVIATAGHGELIEHALTQDGGVDFGLGPAGIDHTVAVLTPYEAKGLEFDSVIIVEPASIAPAGDPTGIGELYVALTRSTSRLRVVGAEPSVLSPYLTR</sequence>
<keyword evidence="3 5" id="KW-0347">Helicase</keyword>
<evidence type="ECO:0000313" key="7">
    <source>
        <dbReference type="EMBL" id="GAA4389885.1"/>
    </source>
</evidence>
<gene>
    <name evidence="7" type="ORF">GCM10023167_15960</name>
</gene>
<evidence type="ECO:0000259" key="6">
    <source>
        <dbReference type="PROSITE" id="PS51198"/>
    </source>
</evidence>
<dbReference type="PANTHER" id="PTHR11070">
    <property type="entry name" value="UVRD / RECB / PCRA DNA HELICASE FAMILY MEMBER"/>
    <property type="match status" value="1"/>
</dbReference>
<feature type="binding site" evidence="5">
    <location>
        <begin position="201"/>
        <end position="208"/>
    </location>
    <ligand>
        <name>ATP</name>
        <dbReference type="ChEBI" id="CHEBI:30616"/>
    </ligand>
</feature>
<dbReference type="RefSeq" id="WP_345031256.1">
    <property type="nucleotide sequence ID" value="NZ_BAABGL010000008.1"/>
</dbReference>
<keyword evidence="2 5" id="KW-0378">Hydrolase</keyword>
<dbReference type="InterPro" id="IPR000212">
    <property type="entry name" value="DNA_helicase_UvrD/REP"/>
</dbReference>
<dbReference type="PANTHER" id="PTHR11070:SF45">
    <property type="entry name" value="DNA 3'-5' HELICASE"/>
    <property type="match status" value="1"/>
</dbReference>
<keyword evidence="1 5" id="KW-0547">Nucleotide-binding</keyword>
<dbReference type="SUPFAM" id="SSF52540">
    <property type="entry name" value="P-loop containing nucleoside triphosphate hydrolases"/>
    <property type="match status" value="1"/>
</dbReference>
<evidence type="ECO:0000256" key="1">
    <source>
        <dbReference type="ARBA" id="ARBA00022741"/>
    </source>
</evidence>
<evidence type="ECO:0000256" key="5">
    <source>
        <dbReference type="PROSITE-ProRule" id="PRU00560"/>
    </source>
</evidence>
<accession>A0ABP8JF78</accession>
<dbReference type="InterPro" id="IPR014016">
    <property type="entry name" value="UvrD-like_ATP-bd"/>
</dbReference>
<comment type="caution">
    <text evidence="7">The sequence shown here is derived from an EMBL/GenBank/DDBJ whole genome shotgun (WGS) entry which is preliminary data.</text>
</comment>
<reference evidence="8" key="1">
    <citation type="journal article" date="2019" name="Int. J. Syst. Evol. Microbiol.">
        <title>The Global Catalogue of Microorganisms (GCM) 10K type strain sequencing project: providing services to taxonomists for standard genome sequencing and annotation.</title>
        <authorList>
            <consortium name="The Broad Institute Genomics Platform"/>
            <consortium name="The Broad Institute Genome Sequencing Center for Infectious Disease"/>
            <person name="Wu L."/>
            <person name="Ma J."/>
        </authorList>
    </citation>
    <scope>NUCLEOTIDE SEQUENCE [LARGE SCALE GENOMIC DNA]</scope>
    <source>
        <strain evidence="8">JCM 17808</strain>
    </source>
</reference>
<feature type="domain" description="UvrD-like helicase ATP-binding" evidence="6">
    <location>
        <begin position="180"/>
        <end position="577"/>
    </location>
</feature>
<organism evidence="7 8">
    <name type="scientific">Brevibacterium pityocampae</name>
    <dbReference type="NCBI Taxonomy" id="506594"/>
    <lineage>
        <taxon>Bacteria</taxon>
        <taxon>Bacillati</taxon>
        <taxon>Actinomycetota</taxon>
        <taxon>Actinomycetes</taxon>
        <taxon>Micrococcales</taxon>
        <taxon>Brevibacteriaceae</taxon>
        <taxon>Brevibacterium</taxon>
    </lineage>
</organism>
<evidence type="ECO:0000256" key="3">
    <source>
        <dbReference type="ARBA" id="ARBA00022806"/>
    </source>
</evidence>
<keyword evidence="4 5" id="KW-0067">ATP-binding</keyword>
<name>A0ABP8JF78_9MICO</name>
<dbReference type="EMBL" id="BAABGL010000008">
    <property type="protein sequence ID" value="GAA4389885.1"/>
    <property type="molecule type" value="Genomic_DNA"/>
</dbReference>
<dbReference type="Gene3D" id="3.40.50.300">
    <property type="entry name" value="P-loop containing nucleotide triphosphate hydrolases"/>
    <property type="match status" value="3"/>
</dbReference>